<feature type="domain" description="RING-type" evidence="1">
    <location>
        <begin position="103"/>
        <end position="146"/>
    </location>
</feature>
<protein>
    <recommendedName>
        <fullName evidence="1">RING-type domain-containing protein</fullName>
    </recommendedName>
</protein>
<evidence type="ECO:0000313" key="2">
    <source>
        <dbReference type="EMBL" id="QHT04493.1"/>
    </source>
</evidence>
<dbReference type="EMBL" id="MN739430">
    <property type="protein sequence ID" value="QHT04493.1"/>
    <property type="molecule type" value="Genomic_DNA"/>
</dbReference>
<dbReference type="AlphaFoldDB" id="A0A6C0CJM2"/>
<organism evidence="2">
    <name type="scientific">viral metagenome</name>
    <dbReference type="NCBI Taxonomy" id="1070528"/>
    <lineage>
        <taxon>unclassified sequences</taxon>
        <taxon>metagenomes</taxon>
        <taxon>organismal metagenomes</taxon>
    </lineage>
</organism>
<dbReference type="Gene3D" id="3.30.40.10">
    <property type="entry name" value="Zinc/RING finger domain, C3HC4 (zinc finger)"/>
    <property type="match status" value="1"/>
</dbReference>
<dbReference type="InterPro" id="IPR013083">
    <property type="entry name" value="Znf_RING/FYVE/PHD"/>
</dbReference>
<reference evidence="2" key="1">
    <citation type="journal article" date="2020" name="Nature">
        <title>Giant virus diversity and host interactions through global metagenomics.</title>
        <authorList>
            <person name="Schulz F."/>
            <person name="Roux S."/>
            <person name="Paez-Espino D."/>
            <person name="Jungbluth S."/>
            <person name="Walsh D.A."/>
            <person name="Denef V.J."/>
            <person name="McMahon K.D."/>
            <person name="Konstantinidis K.T."/>
            <person name="Eloe-Fadrosh E.A."/>
            <person name="Kyrpides N.C."/>
            <person name="Woyke T."/>
        </authorList>
    </citation>
    <scope>NUCLEOTIDE SEQUENCE</scope>
    <source>
        <strain evidence="2">GVMAG-M-3300021185-45</strain>
    </source>
</reference>
<dbReference type="PANTHER" id="PTHR47662">
    <property type="entry name" value="RING-TYPE DOMAIN-CONTAINING PROTEIN"/>
    <property type="match status" value="1"/>
</dbReference>
<dbReference type="PANTHER" id="PTHR47662:SF1">
    <property type="entry name" value="RING-TYPE DOMAIN-CONTAINING PROTEIN"/>
    <property type="match status" value="1"/>
</dbReference>
<accession>A0A6C0CJM2</accession>
<dbReference type="InterPro" id="IPR001841">
    <property type="entry name" value="Znf_RING"/>
</dbReference>
<proteinExistence type="predicted"/>
<sequence>MFKKYLLVILMNILQDFSGELISLMGNDISLNDVNVLNQFSDTIYSRTIQRNFLSNFLLNNQNVNNIVNTSLNEEPKYKNVLSDKGKKKLKYRKYRKGACSNDTCAITQEKFKTYESIIVLPCSHGFKEDVMEWLEKEQAECPMCRMKLDSKEIKNENIEESDSIQNSRENLLNSLNILTEITNPSRNVRLNFNFHPFGTNQIFNTIPHSYINDIYQNEEEMINEAILNSLSDISNN</sequence>
<dbReference type="Pfam" id="PF13639">
    <property type="entry name" value="zf-RING_2"/>
    <property type="match status" value="1"/>
</dbReference>
<name>A0A6C0CJM2_9ZZZZ</name>
<evidence type="ECO:0000259" key="1">
    <source>
        <dbReference type="Pfam" id="PF13639"/>
    </source>
</evidence>
<dbReference type="SUPFAM" id="SSF57850">
    <property type="entry name" value="RING/U-box"/>
    <property type="match status" value="1"/>
</dbReference>